<accession>A0A8H6QN57</accession>
<keyword evidence="4" id="KW-1185">Reference proteome</keyword>
<dbReference type="InterPro" id="IPR005197">
    <property type="entry name" value="Glyco_hydro_71"/>
</dbReference>
<reference evidence="3" key="1">
    <citation type="submission" date="2020-06" db="EMBL/GenBank/DDBJ databases">
        <title>Draft genome sequences of strains closely related to Aspergillus parafelis and Aspergillus hiratsukae.</title>
        <authorList>
            <person name="Dos Santos R.A.C."/>
            <person name="Rivero-Menendez O."/>
            <person name="Steenwyk J.L."/>
            <person name="Mead M.E."/>
            <person name="Goldman G.H."/>
            <person name="Alastruey-Izquierdo A."/>
            <person name="Rokas A."/>
        </authorList>
    </citation>
    <scope>NUCLEOTIDE SEQUENCE</scope>
    <source>
        <strain evidence="3">CNM-CM7691</strain>
    </source>
</reference>
<keyword evidence="1" id="KW-0732">Signal</keyword>
<protein>
    <recommendedName>
        <fullName evidence="2">DUF7730 domain-containing protein</fullName>
    </recommendedName>
</protein>
<dbReference type="PANTHER" id="PTHR38790">
    <property type="entry name" value="2EXR DOMAIN-CONTAINING PROTEIN-RELATED"/>
    <property type="match status" value="1"/>
</dbReference>
<feature type="chain" id="PRO_5034370397" description="DUF7730 domain-containing protein" evidence="1">
    <location>
        <begin position="21"/>
        <end position="787"/>
    </location>
</feature>
<dbReference type="CDD" id="cd11577">
    <property type="entry name" value="GH71"/>
    <property type="match status" value="1"/>
</dbReference>
<comment type="caution">
    <text evidence="3">The sequence shown here is derived from an EMBL/GenBank/DDBJ whole genome shotgun (WGS) entry which is preliminary data.</text>
</comment>
<organism evidence="3 4">
    <name type="scientific">Aspergillus felis</name>
    <dbReference type="NCBI Taxonomy" id="1287682"/>
    <lineage>
        <taxon>Eukaryota</taxon>
        <taxon>Fungi</taxon>
        <taxon>Dikarya</taxon>
        <taxon>Ascomycota</taxon>
        <taxon>Pezizomycotina</taxon>
        <taxon>Eurotiomycetes</taxon>
        <taxon>Eurotiomycetidae</taxon>
        <taxon>Eurotiales</taxon>
        <taxon>Aspergillaceae</taxon>
        <taxon>Aspergillus</taxon>
        <taxon>Aspergillus subgen. Fumigati</taxon>
    </lineage>
</organism>
<dbReference type="Pfam" id="PF24864">
    <property type="entry name" value="DUF7730"/>
    <property type="match status" value="1"/>
</dbReference>
<proteinExistence type="predicted"/>
<dbReference type="EMBL" id="JACBAG010001917">
    <property type="protein sequence ID" value="KAF7175974.1"/>
    <property type="molecule type" value="Genomic_DNA"/>
</dbReference>
<dbReference type="PANTHER" id="PTHR38790:SF9">
    <property type="entry name" value="F-BOX DOMAIN-CONTAINING PROTEIN"/>
    <property type="match status" value="1"/>
</dbReference>
<evidence type="ECO:0000256" key="1">
    <source>
        <dbReference type="SAM" id="SignalP"/>
    </source>
</evidence>
<dbReference type="AlphaFoldDB" id="A0A8H6QN57"/>
<dbReference type="GO" id="GO:0051118">
    <property type="term" value="F:glucan endo-1,3-alpha-glucosidase activity"/>
    <property type="evidence" value="ECO:0007669"/>
    <property type="project" value="InterPro"/>
</dbReference>
<sequence length="787" mass="87904">MMLLKSLSFALAGLSALASAIPMPKALSTGASAEAATDRLVFCHFMIGITSNRQSPADYDDDMQRAKALGIDAFALNIGVDPYTDTQLNFAYQSAANNNMKVFISFDFNWYNTGQATAVGQKIRQYASLPAQLKVDGKVFASSFAGDGLDISALNSAAGTDVFFAPNFHPGVGDFNAIQGALNWMAWPNNDNNKAPTPGHNVSVAEGDNKYIAALNGKPYIAPASGWFSTHFGAEVPYSKNWVFPSDLLWYDRWQEILNLGPRFVEIVTWNDYGESHYIGPLSSPHTDDGASKWVMDMPHNGWLEMSKPFIAAYKAGDKSVNNYITEEKLIYWYRPTPKDINCDSTDTTMQGNPNNSSGNFFRGRPNGYETMSDEVFVVSLLTSPATVQVTSGSGSNTFQAQAGASAFAAPMGIGKQQFSLLRNGQTVMSDTSLKDIVNSCICGIYNFNAYVGTVPPEKTIDKLQPAALAMLHQGLTIGGDESVGLFNFKEVYIGILGVDSVMARTKQGVFSWEDVLAQRYQNNKPAALPRSRRHSVLSGRSQSQKRSDTRLDWMFQPDCSLLIKLAPELRLMIWEMVLGGMRIHIIQRPNRRMGHIVCSLAETCDICRGNVPQLAKDEETRRKTQLLSLALTCKLIYCESIHLLYTLNIFEFSNTWSLTYLRPTIPADFWDCIRAVELRWAFPGHWLPSKDPVKTVYFSAGRQQWVETCRALTRMRGLQSFTLQLMGNWFCEPVEKIPVFLEPLRELDLKNRWKLQLPRQPYYIKEIRNIDGDLRQRGIDCSVRAV</sequence>
<feature type="domain" description="DUF7730" evidence="2">
    <location>
        <begin position="557"/>
        <end position="761"/>
    </location>
</feature>
<dbReference type="Pfam" id="PF03659">
    <property type="entry name" value="Glyco_hydro_71"/>
    <property type="match status" value="1"/>
</dbReference>
<name>A0A8H6QN57_9EURO</name>
<dbReference type="Gene3D" id="3.20.20.80">
    <property type="entry name" value="Glycosidases"/>
    <property type="match status" value="1"/>
</dbReference>
<evidence type="ECO:0000313" key="3">
    <source>
        <dbReference type="EMBL" id="KAF7175974.1"/>
    </source>
</evidence>
<evidence type="ECO:0000259" key="2">
    <source>
        <dbReference type="Pfam" id="PF24864"/>
    </source>
</evidence>
<gene>
    <name evidence="3" type="ORF">CNMCM7691_000825</name>
</gene>
<feature type="signal peptide" evidence="1">
    <location>
        <begin position="1"/>
        <end position="20"/>
    </location>
</feature>
<dbReference type="InterPro" id="IPR056632">
    <property type="entry name" value="DUF7730"/>
</dbReference>
<dbReference type="Proteomes" id="UP000641853">
    <property type="component" value="Unassembled WGS sequence"/>
</dbReference>
<evidence type="ECO:0000313" key="4">
    <source>
        <dbReference type="Proteomes" id="UP000641853"/>
    </source>
</evidence>